<evidence type="ECO:0008006" key="3">
    <source>
        <dbReference type="Google" id="ProtNLM"/>
    </source>
</evidence>
<comment type="caution">
    <text evidence="1">The sequence shown here is derived from an EMBL/GenBank/DDBJ whole genome shotgun (WGS) entry which is preliminary data.</text>
</comment>
<evidence type="ECO:0000313" key="2">
    <source>
        <dbReference type="Proteomes" id="UP001495147"/>
    </source>
</evidence>
<reference evidence="1 2" key="1">
    <citation type="submission" date="2024-05" db="EMBL/GenBank/DDBJ databases">
        <title>Roseateles sp. DJS-2-20 16S ribosomal RNA gene Genome sequencing and assembly.</title>
        <authorList>
            <person name="Woo H."/>
        </authorList>
    </citation>
    <scope>NUCLEOTIDE SEQUENCE [LARGE SCALE GENOMIC DNA]</scope>
    <source>
        <strain evidence="1 2">DJS-2-20</strain>
    </source>
</reference>
<gene>
    <name evidence="1" type="ORF">ABDJ85_12495</name>
</gene>
<keyword evidence="2" id="KW-1185">Reference proteome</keyword>
<evidence type="ECO:0000313" key="1">
    <source>
        <dbReference type="EMBL" id="MEO3692293.1"/>
    </source>
</evidence>
<accession>A0ABV0G3H5</accession>
<name>A0ABV0G3H5_9BURK</name>
<proteinExistence type="predicted"/>
<dbReference type="Proteomes" id="UP001495147">
    <property type="component" value="Unassembled WGS sequence"/>
</dbReference>
<dbReference type="EMBL" id="JBDPZD010000003">
    <property type="protein sequence ID" value="MEO3692293.1"/>
    <property type="molecule type" value="Genomic_DNA"/>
</dbReference>
<organism evidence="1 2">
    <name type="scientific">Roseateles paludis</name>
    <dbReference type="NCBI Taxonomy" id="3145238"/>
    <lineage>
        <taxon>Bacteria</taxon>
        <taxon>Pseudomonadati</taxon>
        <taxon>Pseudomonadota</taxon>
        <taxon>Betaproteobacteria</taxon>
        <taxon>Burkholderiales</taxon>
        <taxon>Sphaerotilaceae</taxon>
        <taxon>Roseateles</taxon>
    </lineage>
</organism>
<sequence>MTAAACGCATHPVAETRPMQTCVKGAVPAGVSSEAFSLALKQAQQFANETYGADCHVCAEVIDSADTYRLHITSPIDTLINTSAGLDLRKADGRVIKRSVWHSCHARLVRKAD</sequence>
<dbReference type="RefSeq" id="WP_347705115.1">
    <property type="nucleotide sequence ID" value="NZ_JBDPZD010000003.1"/>
</dbReference>
<protein>
    <recommendedName>
        <fullName evidence="3">Lipoprotein</fullName>
    </recommendedName>
</protein>